<dbReference type="GO" id="GO:0006351">
    <property type="term" value="P:DNA-templated transcription"/>
    <property type="evidence" value="ECO:0007669"/>
    <property type="project" value="InterPro"/>
</dbReference>
<comment type="caution">
    <text evidence="8">The sequence shown here is derived from an EMBL/GenBank/DDBJ whole genome shotgun (WGS) entry which is preliminary data.</text>
</comment>
<keyword evidence="1" id="KW-0862">Zinc</keyword>
<reference evidence="9" key="1">
    <citation type="journal article" date="2017" name="Nat. Microbiol.">
        <title>Global analysis of biosynthetic gene clusters reveals vast potential of secondary metabolite production in Penicillium species.</title>
        <authorList>
            <person name="Nielsen J.C."/>
            <person name="Grijseels S."/>
            <person name="Prigent S."/>
            <person name="Ji B."/>
            <person name="Dainat J."/>
            <person name="Nielsen K.F."/>
            <person name="Frisvad J.C."/>
            <person name="Workman M."/>
            <person name="Nielsen J."/>
        </authorList>
    </citation>
    <scope>NUCLEOTIDE SEQUENCE [LARGE SCALE GENOMIC DNA]</scope>
    <source>
        <strain evidence="9">IBT 31811</strain>
    </source>
</reference>
<feature type="compositionally biased region" description="Low complexity" evidence="6">
    <location>
        <begin position="36"/>
        <end position="50"/>
    </location>
</feature>
<dbReference type="STRING" id="416450.A0A1V6PT20"/>
<evidence type="ECO:0000256" key="6">
    <source>
        <dbReference type="SAM" id="MobiDB-lite"/>
    </source>
</evidence>
<protein>
    <recommendedName>
        <fullName evidence="7">Xylanolytic transcriptional activator regulatory domain-containing protein</fullName>
    </recommendedName>
</protein>
<dbReference type="Proteomes" id="UP000191672">
    <property type="component" value="Unassembled WGS sequence"/>
</dbReference>
<dbReference type="PANTHER" id="PTHR47171:SF3">
    <property type="entry name" value="FARA-RELATED"/>
    <property type="match status" value="1"/>
</dbReference>
<name>A0A1V6PT20_9EURO</name>
<dbReference type="InterPro" id="IPR007219">
    <property type="entry name" value="XnlR_reg_dom"/>
</dbReference>
<accession>A0A1V6PT20</accession>
<evidence type="ECO:0000256" key="3">
    <source>
        <dbReference type="ARBA" id="ARBA00023125"/>
    </source>
</evidence>
<evidence type="ECO:0000256" key="5">
    <source>
        <dbReference type="ARBA" id="ARBA00023242"/>
    </source>
</evidence>
<keyword evidence="2" id="KW-0805">Transcription regulation</keyword>
<dbReference type="GO" id="GO:0008270">
    <property type="term" value="F:zinc ion binding"/>
    <property type="evidence" value="ECO:0007669"/>
    <property type="project" value="InterPro"/>
</dbReference>
<dbReference type="PANTHER" id="PTHR47171">
    <property type="entry name" value="FARA-RELATED"/>
    <property type="match status" value="1"/>
</dbReference>
<keyword evidence="9" id="KW-1185">Reference proteome</keyword>
<evidence type="ECO:0000256" key="1">
    <source>
        <dbReference type="ARBA" id="ARBA00022833"/>
    </source>
</evidence>
<keyword evidence="3" id="KW-0238">DNA-binding</keyword>
<keyword evidence="4" id="KW-0804">Transcription</keyword>
<dbReference type="InterPro" id="IPR052073">
    <property type="entry name" value="Amide_Lactam_Regulators"/>
</dbReference>
<dbReference type="AlphaFoldDB" id="A0A1V6PT20"/>
<dbReference type="GO" id="GO:0003677">
    <property type="term" value="F:DNA binding"/>
    <property type="evidence" value="ECO:0007669"/>
    <property type="project" value="UniProtKB-KW"/>
</dbReference>
<evidence type="ECO:0000259" key="7">
    <source>
        <dbReference type="SMART" id="SM00906"/>
    </source>
</evidence>
<sequence length="528" mass="58984">MPAKSVVTSKIGAGLAGANQRVINASQTLPAPALTRPPEQEQTPAQTQTPVQRHTPVQAQITAEAQTLSQAQLSDTTPSSSYSALEQRTVHCADLENVNSKQPNFIDRSELILDISQACRLPPPVITQALADFYFRELFPFARVIDRGKVGASSSVLIQQCLYFAGSTMRQPAGTSDWSSFAIHGRIKTLLFVRQDPCPFNTLAALSILSTWLPYLPTAVLLDSPWQWTGMAIRMGIQLHLHKVESYNRVGNSGLIRRTWWYLFVADTLQMACCGRPGMFPLKDTSVSLPDISDFENPDMAAQAFCQVTRLCLYLKEILDLGRDNEGTGGQTCQTMDKLKHWREVLPTELELFGPDQDRQAYSRPVVELHIFYLVSIVLTCFLGRRDNTPLLKYLSIAASSCISRLYEEIIYREEVQYLLPIHSWTQLVAAIPHVFCDMDSLQSYRADDDRISEQILGKMSEKHPSAGMVLSKIQSLSNLGISMFPVQFDAMWNGLPAPTSDEKKHINTMLPFPVGFCPMLDSVMSIF</sequence>
<dbReference type="Pfam" id="PF04082">
    <property type="entry name" value="Fungal_trans"/>
    <property type="match status" value="1"/>
</dbReference>
<evidence type="ECO:0000256" key="4">
    <source>
        <dbReference type="ARBA" id="ARBA00023163"/>
    </source>
</evidence>
<evidence type="ECO:0000313" key="9">
    <source>
        <dbReference type="Proteomes" id="UP000191672"/>
    </source>
</evidence>
<evidence type="ECO:0000313" key="8">
    <source>
        <dbReference type="EMBL" id="OQD79862.1"/>
    </source>
</evidence>
<proteinExistence type="predicted"/>
<feature type="domain" description="Xylanolytic transcriptional activator regulatory" evidence="7">
    <location>
        <begin position="225"/>
        <end position="296"/>
    </location>
</feature>
<dbReference type="EMBL" id="MDYN01000042">
    <property type="protein sequence ID" value="OQD79862.1"/>
    <property type="molecule type" value="Genomic_DNA"/>
</dbReference>
<gene>
    <name evidence="8" type="ORF">PENANT_c042G06561</name>
</gene>
<feature type="region of interest" description="Disordered" evidence="6">
    <location>
        <begin position="17"/>
        <end position="55"/>
    </location>
</feature>
<dbReference type="CDD" id="cd12148">
    <property type="entry name" value="fungal_TF_MHR"/>
    <property type="match status" value="1"/>
</dbReference>
<keyword evidence="5" id="KW-0539">Nucleus</keyword>
<dbReference type="SMART" id="SM00906">
    <property type="entry name" value="Fungal_trans"/>
    <property type="match status" value="1"/>
</dbReference>
<organism evidence="8 9">
    <name type="scientific">Penicillium antarcticum</name>
    <dbReference type="NCBI Taxonomy" id="416450"/>
    <lineage>
        <taxon>Eukaryota</taxon>
        <taxon>Fungi</taxon>
        <taxon>Dikarya</taxon>
        <taxon>Ascomycota</taxon>
        <taxon>Pezizomycotina</taxon>
        <taxon>Eurotiomycetes</taxon>
        <taxon>Eurotiomycetidae</taxon>
        <taxon>Eurotiales</taxon>
        <taxon>Aspergillaceae</taxon>
        <taxon>Penicillium</taxon>
    </lineage>
</organism>
<evidence type="ECO:0000256" key="2">
    <source>
        <dbReference type="ARBA" id="ARBA00023015"/>
    </source>
</evidence>